<evidence type="ECO:0000256" key="1">
    <source>
        <dbReference type="ARBA" id="ARBA00004651"/>
    </source>
</evidence>
<feature type="domain" description="YetF C-terminal" evidence="7">
    <location>
        <begin position="7"/>
        <end position="61"/>
    </location>
</feature>
<keyword evidence="5" id="KW-1133">Transmembrane helix</keyword>
<dbReference type="InterPro" id="IPR007353">
    <property type="entry name" value="DUF421"/>
</dbReference>
<keyword evidence="9" id="KW-1185">Reference proteome</keyword>
<dbReference type="RefSeq" id="WP_390187692.1">
    <property type="nucleotide sequence ID" value="NZ_JBHLTR010000115.1"/>
</dbReference>
<dbReference type="Gene3D" id="3.30.240.20">
    <property type="entry name" value="bsu07140 like domains"/>
    <property type="match status" value="1"/>
</dbReference>
<dbReference type="PANTHER" id="PTHR34582:SF7">
    <property type="entry name" value="UPF0702 TRANSMEMBRANE PROTEIN YDFS"/>
    <property type="match status" value="1"/>
</dbReference>
<evidence type="ECO:0000256" key="2">
    <source>
        <dbReference type="ARBA" id="ARBA00006448"/>
    </source>
</evidence>
<keyword evidence="6" id="KW-0472">Membrane</keyword>
<dbReference type="Proteomes" id="UP001589833">
    <property type="component" value="Unassembled WGS sequence"/>
</dbReference>
<keyword evidence="3" id="KW-1003">Cell membrane</keyword>
<proteinExistence type="inferred from homology"/>
<evidence type="ECO:0000256" key="4">
    <source>
        <dbReference type="ARBA" id="ARBA00022692"/>
    </source>
</evidence>
<gene>
    <name evidence="8" type="ORF">ACFFH4_25675</name>
</gene>
<organism evidence="8 9">
    <name type="scientific">Halalkalibacter alkalisediminis</name>
    <dbReference type="NCBI Taxonomy" id="935616"/>
    <lineage>
        <taxon>Bacteria</taxon>
        <taxon>Bacillati</taxon>
        <taxon>Bacillota</taxon>
        <taxon>Bacilli</taxon>
        <taxon>Bacillales</taxon>
        <taxon>Bacillaceae</taxon>
        <taxon>Halalkalibacter</taxon>
    </lineage>
</organism>
<comment type="similarity">
    <text evidence="2">Belongs to the UPF0702 family.</text>
</comment>
<reference evidence="8 9" key="1">
    <citation type="submission" date="2024-09" db="EMBL/GenBank/DDBJ databases">
        <authorList>
            <person name="Sun Q."/>
            <person name="Mori K."/>
        </authorList>
    </citation>
    <scope>NUCLEOTIDE SEQUENCE [LARGE SCALE GENOMIC DNA]</scope>
    <source>
        <strain evidence="8 9">NCAIM B.02301</strain>
    </source>
</reference>
<sequence>MITFIPKILDEHMRKQKYTIDALNQALRQKGIFDIKEVKYAVLEVSGQLSVQKKAEHLPLTQKNFYKHSSDEIKNFPVEAPNHLILVYKLKAT</sequence>
<accession>A0ABV6NQ82</accession>
<dbReference type="InterPro" id="IPR023090">
    <property type="entry name" value="UPF0702_alpha/beta_dom_sf"/>
</dbReference>
<comment type="subcellular location">
    <subcellularLocation>
        <location evidence="1">Cell membrane</location>
        <topology evidence="1">Multi-pass membrane protein</topology>
    </subcellularLocation>
</comment>
<dbReference type="PANTHER" id="PTHR34582">
    <property type="entry name" value="UPF0702 TRANSMEMBRANE PROTEIN YCAP"/>
    <property type="match status" value="1"/>
</dbReference>
<name>A0ABV6NQ82_9BACI</name>
<evidence type="ECO:0000313" key="8">
    <source>
        <dbReference type="EMBL" id="MFC0562233.1"/>
    </source>
</evidence>
<comment type="caution">
    <text evidence="8">The sequence shown here is derived from an EMBL/GenBank/DDBJ whole genome shotgun (WGS) entry which is preliminary data.</text>
</comment>
<evidence type="ECO:0000256" key="5">
    <source>
        <dbReference type="ARBA" id="ARBA00022989"/>
    </source>
</evidence>
<protein>
    <submittedName>
        <fullName evidence="8">YetF domain-containing protein</fullName>
    </submittedName>
</protein>
<keyword evidence="4" id="KW-0812">Transmembrane</keyword>
<dbReference type="Pfam" id="PF04239">
    <property type="entry name" value="DUF421"/>
    <property type="match status" value="1"/>
</dbReference>
<evidence type="ECO:0000256" key="3">
    <source>
        <dbReference type="ARBA" id="ARBA00022475"/>
    </source>
</evidence>
<evidence type="ECO:0000256" key="6">
    <source>
        <dbReference type="ARBA" id="ARBA00023136"/>
    </source>
</evidence>
<evidence type="ECO:0000313" key="9">
    <source>
        <dbReference type="Proteomes" id="UP001589833"/>
    </source>
</evidence>
<dbReference type="EMBL" id="JBHLTR010000115">
    <property type="protein sequence ID" value="MFC0562233.1"/>
    <property type="molecule type" value="Genomic_DNA"/>
</dbReference>
<evidence type="ECO:0000259" key="7">
    <source>
        <dbReference type="Pfam" id="PF04239"/>
    </source>
</evidence>